<protein>
    <submittedName>
        <fullName evidence="1">Uncharacterized protein</fullName>
    </submittedName>
</protein>
<gene>
    <name evidence="1" type="ORF">SDC9_105292</name>
</gene>
<sequence>MRLLAQGIPQPTHAGALGGALALDADAAMAGPGAQRLFGVVVILVVAPLDVGHHVDKIAVIEAQRQLAHHVVADKIAHRADDQKLTAAGLIVGLLVIDKTCGYLQGVVELAVFKDIELLGQLVDHQAVLLADLLFLQHIGADIALRQLIPCLDLRVVEGTGIGFHKGPSVTAGLQHMQAL</sequence>
<accession>A0A645B1L8</accession>
<evidence type="ECO:0000313" key="1">
    <source>
        <dbReference type="EMBL" id="MPM58461.1"/>
    </source>
</evidence>
<reference evidence="1" key="1">
    <citation type="submission" date="2019-08" db="EMBL/GenBank/DDBJ databases">
        <authorList>
            <person name="Kucharzyk K."/>
            <person name="Murdoch R.W."/>
            <person name="Higgins S."/>
            <person name="Loffler F."/>
        </authorList>
    </citation>
    <scope>NUCLEOTIDE SEQUENCE</scope>
</reference>
<proteinExistence type="predicted"/>
<dbReference type="AlphaFoldDB" id="A0A645B1L8"/>
<dbReference type="EMBL" id="VSSQ01016774">
    <property type="protein sequence ID" value="MPM58461.1"/>
    <property type="molecule type" value="Genomic_DNA"/>
</dbReference>
<comment type="caution">
    <text evidence="1">The sequence shown here is derived from an EMBL/GenBank/DDBJ whole genome shotgun (WGS) entry which is preliminary data.</text>
</comment>
<name>A0A645B1L8_9ZZZZ</name>
<organism evidence="1">
    <name type="scientific">bioreactor metagenome</name>
    <dbReference type="NCBI Taxonomy" id="1076179"/>
    <lineage>
        <taxon>unclassified sequences</taxon>
        <taxon>metagenomes</taxon>
        <taxon>ecological metagenomes</taxon>
    </lineage>
</organism>